<evidence type="ECO:0000313" key="5">
    <source>
        <dbReference type="Proteomes" id="UP000243887"/>
    </source>
</evidence>
<dbReference type="Gene3D" id="2.40.50.1020">
    <property type="entry name" value="LytTr DNA-binding domain"/>
    <property type="match status" value="1"/>
</dbReference>
<dbReference type="InterPro" id="IPR001789">
    <property type="entry name" value="Sig_transdc_resp-reg_receiver"/>
</dbReference>
<name>A0A1I3SUC0_9FLAO</name>
<accession>A0A1I3SUC0</accession>
<dbReference type="EMBL" id="FORU01000011">
    <property type="protein sequence ID" value="SFJ61449.1"/>
    <property type="molecule type" value="Genomic_DNA"/>
</dbReference>
<dbReference type="STRING" id="1150112.SAMN04487893_11157"/>
<evidence type="ECO:0000259" key="3">
    <source>
        <dbReference type="PROSITE" id="PS50930"/>
    </source>
</evidence>
<dbReference type="SUPFAM" id="SSF52172">
    <property type="entry name" value="CheY-like"/>
    <property type="match status" value="1"/>
</dbReference>
<dbReference type="GO" id="GO:0000156">
    <property type="term" value="F:phosphorelay response regulator activity"/>
    <property type="evidence" value="ECO:0007669"/>
    <property type="project" value="InterPro"/>
</dbReference>
<dbReference type="SMART" id="SM00850">
    <property type="entry name" value="LytTR"/>
    <property type="match status" value="1"/>
</dbReference>
<keyword evidence="1" id="KW-0597">Phosphoprotein</keyword>
<sequence>MKVAIVEDETLASAYLRSLLEEQSILEIHQIIQLSSIKEAVFYFADNKVDLIFMDIHLGDGKSLDIFEQVSIQCPVIFVTAYDNYAIKAFKQFTIDYILKPYEESELHKALQKFKTISQQFQIEPVLNHLIQVDNALDSIPKQRFLVNHGYKLKSIEEQEIAYFSASGKHLFLYTLDGNHYIYQDTIKDVIKKLNADTFFRINRKYIVNYKAIREIVKHNSQKIEILLSPTPSDTSPILVSKNLIHEIKTWLNR</sequence>
<dbReference type="AlphaFoldDB" id="A0A1I3SUC0"/>
<dbReference type="InterPro" id="IPR011006">
    <property type="entry name" value="CheY-like_superfamily"/>
</dbReference>
<dbReference type="RefSeq" id="WP_090679752.1">
    <property type="nucleotide sequence ID" value="NZ_FORU01000011.1"/>
</dbReference>
<organism evidence="4 5">
    <name type="scientific">Myroides guanonis</name>
    <dbReference type="NCBI Taxonomy" id="1150112"/>
    <lineage>
        <taxon>Bacteria</taxon>
        <taxon>Pseudomonadati</taxon>
        <taxon>Bacteroidota</taxon>
        <taxon>Flavobacteriia</taxon>
        <taxon>Flavobacteriales</taxon>
        <taxon>Flavobacteriaceae</taxon>
        <taxon>Myroides</taxon>
    </lineage>
</organism>
<dbReference type="PROSITE" id="PS50110">
    <property type="entry name" value="RESPONSE_REGULATORY"/>
    <property type="match status" value="1"/>
</dbReference>
<dbReference type="InterPro" id="IPR046947">
    <property type="entry name" value="LytR-like"/>
</dbReference>
<feature type="domain" description="HTH LytTR-type" evidence="3">
    <location>
        <begin position="145"/>
        <end position="229"/>
    </location>
</feature>
<gene>
    <name evidence="4" type="ORF">SAMN04487893_11157</name>
</gene>
<dbReference type="PANTHER" id="PTHR37299">
    <property type="entry name" value="TRANSCRIPTIONAL REGULATOR-RELATED"/>
    <property type="match status" value="1"/>
</dbReference>
<evidence type="ECO:0000313" key="4">
    <source>
        <dbReference type="EMBL" id="SFJ61449.1"/>
    </source>
</evidence>
<feature type="modified residue" description="4-aspartylphosphate" evidence="1">
    <location>
        <position position="55"/>
    </location>
</feature>
<reference evidence="5" key="1">
    <citation type="submission" date="2016-10" db="EMBL/GenBank/DDBJ databases">
        <authorList>
            <person name="Varghese N."/>
            <person name="Submissions S."/>
        </authorList>
    </citation>
    <scope>NUCLEOTIDE SEQUENCE [LARGE SCALE GENOMIC DNA]</scope>
    <source>
        <strain evidence="5">DSM 26542</strain>
    </source>
</reference>
<dbReference type="GO" id="GO:0003677">
    <property type="term" value="F:DNA binding"/>
    <property type="evidence" value="ECO:0007669"/>
    <property type="project" value="InterPro"/>
</dbReference>
<protein>
    <submittedName>
        <fullName evidence="4">Two component transcriptional regulator, LytTR family</fullName>
    </submittedName>
</protein>
<dbReference type="Pfam" id="PF04397">
    <property type="entry name" value="LytTR"/>
    <property type="match status" value="1"/>
</dbReference>
<proteinExistence type="predicted"/>
<dbReference type="Pfam" id="PF00072">
    <property type="entry name" value="Response_reg"/>
    <property type="match status" value="1"/>
</dbReference>
<dbReference type="Proteomes" id="UP000243887">
    <property type="component" value="Unassembled WGS sequence"/>
</dbReference>
<dbReference type="InterPro" id="IPR007492">
    <property type="entry name" value="LytTR_DNA-bd_dom"/>
</dbReference>
<dbReference type="OrthoDB" id="2168082at2"/>
<feature type="domain" description="Response regulatory" evidence="2">
    <location>
        <begin position="2"/>
        <end position="115"/>
    </location>
</feature>
<dbReference type="SMART" id="SM00448">
    <property type="entry name" value="REC"/>
    <property type="match status" value="1"/>
</dbReference>
<evidence type="ECO:0000259" key="2">
    <source>
        <dbReference type="PROSITE" id="PS50110"/>
    </source>
</evidence>
<dbReference type="PROSITE" id="PS50930">
    <property type="entry name" value="HTH_LYTTR"/>
    <property type="match status" value="1"/>
</dbReference>
<keyword evidence="5" id="KW-1185">Reference proteome</keyword>
<dbReference type="Gene3D" id="3.40.50.2300">
    <property type="match status" value="1"/>
</dbReference>
<dbReference type="PANTHER" id="PTHR37299:SF1">
    <property type="entry name" value="STAGE 0 SPORULATION PROTEIN A HOMOLOG"/>
    <property type="match status" value="1"/>
</dbReference>
<evidence type="ECO:0000256" key="1">
    <source>
        <dbReference type="PROSITE-ProRule" id="PRU00169"/>
    </source>
</evidence>